<dbReference type="EMBL" id="CADCTL010000063">
    <property type="protein sequence ID" value="CAA9225086.1"/>
    <property type="molecule type" value="Genomic_DNA"/>
</dbReference>
<keyword evidence="2" id="KW-0560">Oxidoreductase</keyword>
<sequence length="469" mass="50801">GGHPLHPRLPRGGRAVHLGAARPVAPRNQPAGQPLRHGRHGDRRGGDPAAAGHGLRRDRADPARARHRRRRRRLHRHAHPDDGVAAARGRVPLAGGHGGRVRGGGGLLRAGELRHRHARPHPRRVVGGDVAGARHRRHHLLRLRHRLRQAAGADERGADHLPLPALAEPGPGHPAGGAGGGVRVIRRRRAVLADRAAGLRAGLPAHHPDRRRGHAGGRLHAEQLLRLGGGGDRLHPRQPAVDRDGRAGRRLGRDPVLHHVQGDEPLHHQRAAGRLGHGLQRGGRGRRRRGRPRPGEGRQPGGRGLHHEERGQDHRRAWLRHGGGAGAAGAARDGRPLEEGRGGGGVRHPPRRRPDARPHERAAGRGQRALRRRQGAGGDQPGVRGGRRGLRDRRQRRDQPGRQDGQGEPDLRHADPGRGAGEDGVLRQARHVERLRRGGQRAVLPAEHHDALRRRQEGHAGDRAGIAAL</sequence>
<feature type="region of interest" description="Disordered" evidence="1">
    <location>
        <begin position="23"/>
        <end position="82"/>
    </location>
</feature>
<feature type="compositionally biased region" description="Basic residues" evidence="1">
    <location>
        <begin position="385"/>
        <end position="394"/>
    </location>
</feature>
<name>A0A6J4HHW1_9PROT</name>
<evidence type="ECO:0000256" key="1">
    <source>
        <dbReference type="SAM" id="MobiDB-lite"/>
    </source>
</evidence>
<protein>
    <submittedName>
        <fullName evidence="2">NAD(P) transhydrogenase subunit beta</fullName>
        <ecNumber evidence="2">1.6.1.2</ecNumber>
    </submittedName>
</protein>
<evidence type="ECO:0000313" key="2">
    <source>
        <dbReference type="EMBL" id="CAA9225086.1"/>
    </source>
</evidence>
<feature type="compositionally biased region" description="Basic and acidic residues" evidence="1">
    <location>
        <begin position="409"/>
        <end position="436"/>
    </location>
</feature>
<accession>A0A6J4HHW1</accession>
<feature type="compositionally biased region" description="Low complexity" evidence="1">
    <location>
        <begin position="161"/>
        <end position="170"/>
    </location>
</feature>
<gene>
    <name evidence="2" type="ORF">AVDCRST_MAG04-823</name>
</gene>
<feature type="region of interest" description="Disordered" evidence="1">
    <location>
        <begin position="160"/>
        <end position="180"/>
    </location>
</feature>
<feature type="compositionally biased region" description="Basic residues" evidence="1">
    <location>
        <begin position="65"/>
        <end position="78"/>
    </location>
</feature>
<feature type="compositionally biased region" description="Basic and acidic residues" evidence="1">
    <location>
        <begin position="332"/>
        <end position="341"/>
    </location>
</feature>
<feature type="non-terminal residue" evidence="2">
    <location>
        <position position="469"/>
    </location>
</feature>
<feature type="region of interest" description="Disordered" evidence="1">
    <location>
        <begin position="228"/>
        <end position="469"/>
    </location>
</feature>
<proteinExistence type="predicted"/>
<reference evidence="2" key="1">
    <citation type="submission" date="2020-02" db="EMBL/GenBank/DDBJ databases">
        <authorList>
            <person name="Meier V. D."/>
        </authorList>
    </citation>
    <scope>NUCLEOTIDE SEQUENCE</scope>
    <source>
        <strain evidence="2">AVDCRST_MAG04</strain>
    </source>
</reference>
<dbReference type="AlphaFoldDB" id="A0A6J4HHW1"/>
<feature type="compositionally biased region" description="Gly residues" evidence="1">
    <location>
        <begin position="375"/>
        <end position="384"/>
    </location>
</feature>
<feature type="compositionally biased region" description="Basic and acidic residues" evidence="1">
    <location>
        <begin position="232"/>
        <end position="267"/>
    </location>
</feature>
<feature type="compositionally biased region" description="Basic residues" evidence="1">
    <location>
        <begin position="283"/>
        <end position="292"/>
    </location>
</feature>
<organism evidence="2">
    <name type="scientific">uncultured Acetobacteraceae bacterium</name>
    <dbReference type="NCBI Taxonomy" id="169975"/>
    <lineage>
        <taxon>Bacteria</taxon>
        <taxon>Pseudomonadati</taxon>
        <taxon>Pseudomonadota</taxon>
        <taxon>Alphaproteobacteria</taxon>
        <taxon>Acetobacterales</taxon>
        <taxon>Acetobacteraceae</taxon>
        <taxon>environmental samples</taxon>
    </lineage>
</organism>
<feature type="compositionally biased region" description="Basic and acidic residues" evidence="1">
    <location>
        <begin position="305"/>
        <end position="316"/>
    </location>
</feature>
<dbReference type="GO" id="GO:0016491">
    <property type="term" value="F:oxidoreductase activity"/>
    <property type="evidence" value="ECO:0007669"/>
    <property type="project" value="UniProtKB-KW"/>
</dbReference>
<feature type="compositionally biased region" description="Basic and acidic residues" evidence="1">
    <location>
        <begin position="352"/>
        <end position="363"/>
    </location>
</feature>
<feature type="compositionally biased region" description="Basic and acidic residues" evidence="1">
    <location>
        <begin position="446"/>
        <end position="462"/>
    </location>
</feature>
<feature type="non-terminal residue" evidence="2">
    <location>
        <position position="1"/>
    </location>
</feature>
<dbReference type="EC" id="1.6.1.2" evidence="2"/>
<feature type="compositionally biased region" description="Basic and acidic residues" evidence="1">
    <location>
        <begin position="55"/>
        <end position="64"/>
    </location>
</feature>